<feature type="transmembrane region" description="Helical" evidence="6">
    <location>
        <begin position="336"/>
        <end position="359"/>
    </location>
</feature>
<evidence type="ECO:0000256" key="4">
    <source>
        <dbReference type="ARBA" id="ARBA00022989"/>
    </source>
</evidence>
<reference evidence="10" key="1">
    <citation type="journal article" date="2019" name="Int. J. Syst. Evol. Microbiol.">
        <title>The Global Catalogue of Microorganisms (GCM) 10K type strain sequencing project: providing services to taxonomists for standard genome sequencing and annotation.</title>
        <authorList>
            <consortium name="The Broad Institute Genomics Platform"/>
            <consortium name="The Broad Institute Genome Sequencing Center for Infectious Disease"/>
            <person name="Wu L."/>
            <person name="Ma J."/>
        </authorList>
    </citation>
    <scope>NUCLEOTIDE SEQUENCE [LARGE SCALE GENOMIC DNA]</scope>
    <source>
        <strain evidence="10">JCM 18401</strain>
    </source>
</reference>
<feature type="domain" description="MacB-like periplasmic core" evidence="8">
    <location>
        <begin position="31"/>
        <end position="212"/>
    </location>
</feature>
<feature type="transmembrane region" description="Helical" evidence="6">
    <location>
        <begin position="32"/>
        <end position="52"/>
    </location>
</feature>
<feature type="transmembrane region" description="Helical" evidence="6">
    <location>
        <begin position="766"/>
        <end position="788"/>
    </location>
</feature>
<gene>
    <name evidence="9" type="ORF">GCM10023333_18440</name>
</gene>
<evidence type="ECO:0000313" key="10">
    <source>
        <dbReference type="Proteomes" id="UP001499988"/>
    </source>
</evidence>
<evidence type="ECO:0000256" key="1">
    <source>
        <dbReference type="ARBA" id="ARBA00004651"/>
    </source>
</evidence>
<proteinExistence type="predicted"/>
<feature type="domain" description="ABC3 transporter permease C-terminal" evidence="7">
    <location>
        <begin position="292"/>
        <end position="404"/>
    </location>
</feature>
<keyword evidence="10" id="KW-1185">Reference proteome</keyword>
<name>A0ABP9ESY7_9GAMM</name>
<feature type="transmembrane region" description="Helical" evidence="6">
    <location>
        <begin position="426"/>
        <end position="451"/>
    </location>
</feature>
<comment type="subcellular location">
    <subcellularLocation>
        <location evidence="1">Cell membrane</location>
        <topology evidence="1">Multi-pass membrane protein</topology>
    </subcellularLocation>
</comment>
<evidence type="ECO:0000256" key="3">
    <source>
        <dbReference type="ARBA" id="ARBA00022692"/>
    </source>
</evidence>
<dbReference type="Proteomes" id="UP001499988">
    <property type="component" value="Unassembled WGS sequence"/>
</dbReference>
<feature type="transmembrane region" description="Helical" evidence="6">
    <location>
        <begin position="285"/>
        <end position="305"/>
    </location>
</feature>
<evidence type="ECO:0000313" key="9">
    <source>
        <dbReference type="EMBL" id="GAA4885164.1"/>
    </source>
</evidence>
<comment type="caution">
    <text evidence="9">The sequence shown here is derived from an EMBL/GenBank/DDBJ whole genome shotgun (WGS) entry which is preliminary data.</text>
</comment>
<feature type="transmembrane region" description="Helical" evidence="6">
    <location>
        <begin position="722"/>
        <end position="746"/>
    </location>
</feature>
<dbReference type="RefSeq" id="WP_345335080.1">
    <property type="nucleotide sequence ID" value="NZ_BAABJZ010000051.1"/>
</dbReference>
<accession>A0ABP9ESY7</accession>
<sequence length="802" mass="88619">MPNAYRLNHFALLGNYLRTAVRSLLKQKLHTGLNLLGLSLGLAAALLIALWARFELSYDNFHPDAQSSYRVLRGYAESNQRSTVFHGPSVEFLRQQPEIKNLLSVNAFFSPLSLNGTRFSTDGYQVVEPTLLEMFALTTLAGDIHQTFREPNQLALSESQAYRIFGPNEVIGKTVQWGQIELVVSAVYADLPTNTHLHLQGFLSLDTWRPHYGHIWESQSSNGTRLYLQPQPDFSGTELAKLLSERIEGHFHDSYGAIELQPVTQIHLFSYGLQFEWKPGGSVQAVYVAIGLALGTLLIATFNFINLSTARASLRAKEIGVRKALGASRAQLISQLLFEALLLTATAALLACVWAELALPHFNRLMNSTLDIDYFGEVGPVFLVMVVTVGVLAGAYPALYLSSFNSARVLSGDLSSGRGAIRTRRVLIGLQSAISIGLIVASVGVIAQLVLLQHQPLGYSKEQRLVIRDMPNAMLRSADNFGQHIDATGLVSHWTFIDKDPTRDFNMNRRIRSNGETASITMKMGYDNFATTLGLELLAGRDFSAQFQGDRYDPQTQTIGVLINREAALALGYPTPQDALHQTWHLGQDNVAGTVIGVVESYKAGPAMDNRAIFFTHSYSAIGTVDAIIELKRDISTQEFAELKEHIERPLPKGMELDMHFMDAIYQAQFDQQRRQFALLLSMTAVALALTVIGLFGLAAFSCERRSKEIAMRKVLGSSYASIVALINKEFVALVALGSLVAWPLAASGLTLWLEHFLHRVELAWWWFPMATAVVLAITIATVSALALNTARQRPALTLRDE</sequence>
<evidence type="ECO:0000256" key="6">
    <source>
        <dbReference type="SAM" id="Phobius"/>
    </source>
</evidence>
<dbReference type="InterPro" id="IPR003838">
    <property type="entry name" value="ABC3_permease_C"/>
</dbReference>
<evidence type="ECO:0000256" key="2">
    <source>
        <dbReference type="ARBA" id="ARBA00022475"/>
    </source>
</evidence>
<keyword evidence="2" id="KW-1003">Cell membrane</keyword>
<dbReference type="Pfam" id="PF12704">
    <property type="entry name" value="MacB_PCD"/>
    <property type="match status" value="1"/>
</dbReference>
<organism evidence="9 10">
    <name type="scientific">Ferrimonas pelagia</name>
    <dbReference type="NCBI Taxonomy" id="1177826"/>
    <lineage>
        <taxon>Bacteria</taxon>
        <taxon>Pseudomonadati</taxon>
        <taxon>Pseudomonadota</taxon>
        <taxon>Gammaproteobacteria</taxon>
        <taxon>Alteromonadales</taxon>
        <taxon>Ferrimonadaceae</taxon>
        <taxon>Ferrimonas</taxon>
    </lineage>
</organism>
<dbReference type="PANTHER" id="PTHR30572">
    <property type="entry name" value="MEMBRANE COMPONENT OF TRANSPORTER-RELATED"/>
    <property type="match status" value="1"/>
</dbReference>
<keyword evidence="5 6" id="KW-0472">Membrane</keyword>
<feature type="domain" description="ABC3 transporter permease C-terminal" evidence="7">
    <location>
        <begin position="683"/>
        <end position="792"/>
    </location>
</feature>
<protein>
    <submittedName>
        <fullName evidence="9">ABC transporter permease</fullName>
    </submittedName>
</protein>
<evidence type="ECO:0000259" key="7">
    <source>
        <dbReference type="Pfam" id="PF02687"/>
    </source>
</evidence>
<dbReference type="InterPro" id="IPR050250">
    <property type="entry name" value="Macrolide_Exporter_MacB"/>
</dbReference>
<feature type="transmembrane region" description="Helical" evidence="6">
    <location>
        <begin position="677"/>
        <end position="701"/>
    </location>
</feature>
<evidence type="ECO:0000256" key="5">
    <source>
        <dbReference type="ARBA" id="ARBA00023136"/>
    </source>
</evidence>
<feature type="transmembrane region" description="Helical" evidence="6">
    <location>
        <begin position="379"/>
        <end position="401"/>
    </location>
</feature>
<dbReference type="EMBL" id="BAABJZ010000051">
    <property type="protein sequence ID" value="GAA4885164.1"/>
    <property type="molecule type" value="Genomic_DNA"/>
</dbReference>
<dbReference type="InterPro" id="IPR025857">
    <property type="entry name" value="MacB_PCD"/>
</dbReference>
<dbReference type="Pfam" id="PF02687">
    <property type="entry name" value="FtsX"/>
    <property type="match status" value="2"/>
</dbReference>
<evidence type="ECO:0000259" key="8">
    <source>
        <dbReference type="Pfam" id="PF12704"/>
    </source>
</evidence>
<dbReference type="PANTHER" id="PTHR30572:SF18">
    <property type="entry name" value="ABC-TYPE MACROLIDE FAMILY EXPORT SYSTEM PERMEASE COMPONENT 2"/>
    <property type="match status" value="1"/>
</dbReference>
<keyword evidence="3 6" id="KW-0812">Transmembrane</keyword>
<keyword evidence="4 6" id="KW-1133">Transmembrane helix</keyword>